<name>A0A8T1TPV1_9STRA</name>
<gene>
    <name evidence="1" type="ORF">JG687_00018430</name>
</gene>
<comment type="caution">
    <text evidence="1">The sequence shown here is derived from an EMBL/GenBank/DDBJ whole genome shotgun (WGS) entry which is preliminary data.</text>
</comment>
<dbReference type="AlphaFoldDB" id="A0A8T1TPV1"/>
<proteinExistence type="predicted"/>
<reference evidence="1" key="1">
    <citation type="submission" date="2021-01" db="EMBL/GenBank/DDBJ databases">
        <title>Phytophthora aleatoria, a newly-described species from Pinus radiata is distinct from Phytophthora cactorum isolates based on comparative genomics.</title>
        <authorList>
            <person name="Mcdougal R."/>
            <person name="Panda P."/>
            <person name="Williams N."/>
            <person name="Studholme D.J."/>
        </authorList>
    </citation>
    <scope>NUCLEOTIDE SEQUENCE</scope>
    <source>
        <strain evidence="1">NZFS 3830</strain>
    </source>
</reference>
<feature type="non-terminal residue" evidence="1">
    <location>
        <position position="79"/>
    </location>
</feature>
<evidence type="ECO:0000313" key="1">
    <source>
        <dbReference type="EMBL" id="KAG6943484.1"/>
    </source>
</evidence>
<dbReference type="EMBL" id="JAENGZ010002527">
    <property type="protein sequence ID" value="KAG6943484.1"/>
    <property type="molecule type" value="Genomic_DNA"/>
</dbReference>
<evidence type="ECO:0000313" key="2">
    <source>
        <dbReference type="Proteomes" id="UP000688947"/>
    </source>
</evidence>
<sequence>MVALEVKEDRRGSATSKVRGGTHYVVKTEISNLAKGCSGPKKILMQLVLNHAGDPRMLSKIPSENLNACTTKNVVFGPA</sequence>
<accession>A0A8T1TPV1</accession>
<dbReference type="Proteomes" id="UP000688947">
    <property type="component" value="Unassembled WGS sequence"/>
</dbReference>
<organism evidence="1 2">
    <name type="scientific">Phytophthora cactorum</name>
    <dbReference type="NCBI Taxonomy" id="29920"/>
    <lineage>
        <taxon>Eukaryota</taxon>
        <taxon>Sar</taxon>
        <taxon>Stramenopiles</taxon>
        <taxon>Oomycota</taxon>
        <taxon>Peronosporomycetes</taxon>
        <taxon>Peronosporales</taxon>
        <taxon>Peronosporaceae</taxon>
        <taxon>Phytophthora</taxon>
    </lineage>
</organism>
<protein>
    <submittedName>
        <fullName evidence="1">Uncharacterized protein</fullName>
    </submittedName>
</protein>